<feature type="compositionally biased region" description="Low complexity" evidence="1">
    <location>
        <begin position="230"/>
        <end position="243"/>
    </location>
</feature>
<feature type="region of interest" description="Disordered" evidence="1">
    <location>
        <begin position="217"/>
        <end position="271"/>
    </location>
</feature>
<organism evidence="2 3">
    <name type="scientific">Phrynocephalus forsythii</name>
    <dbReference type="NCBI Taxonomy" id="171643"/>
    <lineage>
        <taxon>Eukaryota</taxon>
        <taxon>Metazoa</taxon>
        <taxon>Chordata</taxon>
        <taxon>Craniata</taxon>
        <taxon>Vertebrata</taxon>
        <taxon>Euteleostomi</taxon>
        <taxon>Lepidosauria</taxon>
        <taxon>Squamata</taxon>
        <taxon>Bifurcata</taxon>
        <taxon>Unidentata</taxon>
        <taxon>Episquamata</taxon>
        <taxon>Toxicofera</taxon>
        <taxon>Iguania</taxon>
        <taxon>Acrodonta</taxon>
        <taxon>Agamidae</taxon>
        <taxon>Agaminae</taxon>
        <taxon>Phrynocephalus</taxon>
    </lineage>
</organism>
<sequence length="342" mass="36964">MEQKKTSPEAGRKSTASGREEKPKKIPILEGVSKPKPSTKSPSTKSIKPAKSPKPESFKASVSPQILTVEMEFSGSAAPMTDQPEFQQLLPTDSSDSSSDYDMALPPNISLIKPGEKKDKKSHHKQVQLPPTAPVQVSDLSIRFKLSNIPSVPSLSVTTAEAEALAPLDPSSALSVPSKPPKKRCRTGHHQSPVPSVSVPPIPAFSLKFNGRQWSIQSSDSTEIEKHAVDSSSNSSVDSMPSDFESEASDSVHLVTSPDSEVEEKSPQPSLEAMRNYTGFLVRMAKTIDLPIHQTKPKRVCHTAPRPSPLGPSRLDCQLYSKGGAYDRAQPTEQIATPQLFA</sequence>
<feature type="compositionally biased region" description="Basic residues" evidence="1">
    <location>
        <begin position="180"/>
        <end position="189"/>
    </location>
</feature>
<protein>
    <submittedName>
        <fullName evidence="2">Uncharacterized protein</fullName>
    </submittedName>
</protein>
<evidence type="ECO:0000313" key="2">
    <source>
        <dbReference type="EMBL" id="KAJ7303375.1"/>
    </source>
</evidence>
<name>A0A9Q1AQ15_9SAUR</name>
<feature type="compositionally biased region" description="Low complexity" evidence="1">
    <location>
        <begin position="34"/>
        <end position="50"/>
    </location>
</feature>
<gene>
    <name evidence="2" type="ORF">JRQ81_012331</name>
</gene>
<feature type="region of interest" description="Disordered" evidence="1">
    <location>
        <begin position="166"/>
        <end position="201"/>
    </location>
</feature>
<reference evidence="2" key="1">
    <citation type="journal article" date="2023" name="DNA Res.">
        <title>Chromosome-level genome assembly of Phrynocephalus forsythii using third-generation DNA sequencing and Hi-C analysis.</title>
        <authorList>
            <person name="Qi Y."/>
            <person name="Zhao W."/>
            <person name="Zhao Y."/>
            <person name="Niu C."/>
            <person name="Cao S."/>
            <person name="Zhang Y."/>
        </authorList>
    </citation>
    <scope>NUCLEOTIDE SEQUENCE</scope>
    <source>
        <tissue evidence="2">Muscle</tissue>
    </source>
</reference>
<feature type="region of interest" description="Disordered" evidence="1">
    <location>
        <begin position="1"/>
        <end position="134"/>
    </location>
</feature>
<comment type="caution">
    <text evidence="2">The sequence shown here is derived from an EMBL/GenBank/DDBJ whole genome shotgun (WGS) entry which is preliminary data.</text>
</comment>
<keyword evidence="3" id="KW-1185">Reference proteome</keyword>
<dbReference type="EMBL" id="JAPFRF010000024">
    <property type="protein sequence ID" value="KAJ7303375.1"/>
    <property type="molecule type" value="Genomic_DNA"/>
</dbReference>
<accession>A0A9Q1AQ15</accession>
<evidence type="ECO:0000256" key="1">
    <source>
        <dbReference type="SAM" id="MobiDB-lite"/>
    </source>
</evidence>
<dbReference type="Proteomes" id="UP001142489">
    <property type="component" value="Unassembled WGS sequence"/>
</dbReference>
<proteinExistence type="predicted"/>
<evidence type="ECO:0000313" key="3">
    <source>
        <dbReference type="Proteomes" id="UP001142489"/>
    </source>
</evidence>
<dbReference type="AlphaFoldDB" id="A0A9Q1AQ15"/>
<feature type="compositionally biased region" description="Basic and acidic residues" evidence="1">
    <location>
        <begin position="1"/>
        <end position="24"/>
    </location>
</feature>